<evidence type="ECO:0000313" key="5">
    <source>
        <dbReference type="Proteomes" id="UP000292118"/>
    </source>
</evidence>
<dbReference type="GO" id="GO:0005886">
    <property type="term" value="C:plasma membrane"/>
    <property type="evidence" value="ECO:0007669"/>
    <property type="project" value="TreeGrafter"/>
</dbReference>
<feature type="transmembrane region" description="Helical" evidence="3">
    <location>
        <begin position="126"/>
        <end position="145"/>
    </location>
</feature>
<dbReference type="PANTHER" id="PTHR37313">
    <property type="entry name" value="UPF0749 PROTEIN RV1825"/>
    <property type="match status" value="1"/>
</dbReference>
<accession>A0A4P6F5R3</accession>
<dbReference type="Gene3D" id="3.30.70.1880">
    <property type="entry name" value="Protein of unknown function DUF881"/>
    <property type="match status" value="1"/>
</dbReference>
<comment type="similarity">
    <text evidence="1">Belongs to the UPF0749 family.</text>
</comment>
<feature type="compositionally biased region" description="Pro residues" evidence="2">
    <location>
        <begin position="65"/>
        <end position="88"/>
    </location>
</feature>
<keyword evidence="5" id="KW-1185">Reference proteome</keyword>
<protein>
    <submittedName>
        <fullName evidence="4">DUF881 domain-containing protein</fullName>
    </submittedName>
</protein>
<name>A0A4P6F5R3_9MICO</name>
<evidence type="ECO:0000256" key="3">
    <source>
        <dbReference type="SAM" id="Phobius"/>
    </source>
</evidence>
<sequence>MTDDAATPTAPEPEDRPELAEVPEKASATASEKASGQASEPAAAAAVVPAAPGAVPEPDVAPAAAPAPRPEAQPEPASPASEPPPPDEPLATPTDHEGEDDAAEGLAPHTPLQRLKRSARPGFTRSQLMVGLLCALLGFALVVQVRQSGRAELSTLRQDDLVRLLDEVTGRAEQLDAEVARLQSSRDELASGTGQAQAALELAQQRATSEGILSGRLPAQGPGVVVTVRDPDRSLEAKQMFNLLEELRNAGAEVVQVNDVRLVASSSFVDGPGGIQADGRTLTAPFRWVVIGDPATLDRALEIPGGALPTIRAAGGTATTQQEDEVTVDQVVALTDPRFARPADNG</sequence>
<dbReference type="OrthoDB" id="3211287at2"/>
<dbReference type="PANTHER" id="PTHR37313:SF2">
    <property type="entry name" value="UPF0749 PROTEIN YLXX"/>
    <property type="match status" value="1"/>
</dbReference>
<evidence type="ECO:0000313" key="4">
    <source>
        <dbReference type="EMBL" id="QAY71062.1"/>
    </source>
</evidence>
<feature type="region of interest" description="Disordered" evidence="2">
    <location>
        <begin position="1"/>
        <end position="118"/>
    </location>
</feature>
<dbReference type="InterPro" id="IPR010273">
    <property type="entry name" value="DUF881"/>
</dbReference>
<feature type="compositionally biased region" description="Low complexity" evidence="2">
    <location>
        <begin position="25"/>
        <end position="64"/>
    </location>
</feature>
<gene>
    <name evidence="4" type="ORF">ET471_14310</name>
</gene>
<keyword evidence="3" id="KW-0812">Transmembrane</keyword>
<dbReference type="Proteomes" id="UP000292118">
    <property type="component" value="Chromosome"/>
</dbReference>
<dbReference type="EMBL" id="CP035493">
    <property type="protein sequence ID" value="QAY71062.1"/>
    <property type="molecule type" value="Genomic_DNA"/>
</dbReference>
<evidence type="ECO:0000256" key="1">
    <source>
        <dbReference type="ARBA" id="ARBA00009108"/>
    </source>
</evidence>
<evidence type="ECO:0000256" key="2">
    <source>
        <dbReference type="SAM" id="MobiDB-lite"/>
    </source>
</evidence>
<dbReference type="Pfam" id="PF05949">
    <property type="entry name" value="DUF881"/>
    <property type="match status" value="1"/>
</dbReference>
<organism evidence="4 5">
    <name type="scientific">Xylanimonas protaetiae</name>
    <dbReference type="NCBI Taxonomy" id="2509457"/>
    <lineage>
        <taxon>Bacteria</taxon>
        <taxon>Bacillati</taxon>
        <taxon>Actinomycetota</taxon>
        <taxon>Actinomycetes</taxon>
        <taxon>Micrococcales</taxon>
        <taxon>Promicromonosporaceae</taxon>
        <taxon>Xylanimonas</taxon>
    </lineage>
</organism>
<dbReference type="RefSeq" id="WP_129189405.1">
    <property type="nucleotide sequence ID" value="NZ_CP035493.1"/>
</dbReference>
<dbReference type="KEGG" id="xya:ET471_14310"/>
<keyword evidence="3" id="KW-1133">Transmembrane helix</keyword>
<reference evidence="4 5" key="1">
    <citation type="submission" date="2019-01" db="EMBL/GenBank/DDBJ databases">
        <title>Genome sequencing of strain FW10M-9.</title>
        <authorList>
            <person name="Heo J."/>
            <person name="Kim S.-J."/>
            <person name="Kim J.-S."/>
            <person name="Hong S.-B."/>
            <person name="Kwon S.-W."/>
        </authorList>
    </citation>
    <scope>NUCLEOTIDE SEQUENCE [LARGE SCALE GENOMIC DNA]</scope>
    <source>
        <strain evidence="4 5">FW10M-9</strain>
    </source>
</reference>
<dbReference type="AlphaFoldDB" id="A0A4P6F5R3"/>
<proteinExistence type="inferred from homology"/>
<keyword evidence="3" id="KW-0472">Membrane</keyword>
<feature type="compositionally biased region" description="Basic and acidic residues" evidence="2">
    <location>
        <begin position="13"/>
        <end position="24"/>
    </location>
</feature>